<comment type="caution">
    <text evidence="5">The sequence shown here is derived from an EMBL/GenBank/DDBJ whole genome shotgun (WGS) entry which is preliminary data.</text>
</comment>
<evidence type="ECO:0000313" key="6">
    <source>
        <dbReference type="Proteomes" id="UP000310249"/>
    </source>
</evidence>
<dbReference type="InterPro" id="IPR036736">
    <property type="entry name" value="ACP-like_sf"/>
</dbReference>
<evidence type="ECO:0000259" key="4">
    <source>
        <dbReference type="PROSITE" id="PS50075"/>
    </source>
</evidence>
<dbReference type="Gene3D" id="3.40.50.1820">
    <property type="entry name" value="alpha/beta hydrolase"/>
    <property type="match status" value="1"/>
</dbReference>
<dbReference type="NCBIfam" id="TIGR01733">
    <property type="entry name" value="AA-adenyl-dom"/>
    <property type="match status" value="2"/>
</dbReference>
<dbReference type="GO" id="GO:0044550">
    <property type="term" value="P:secondary metabolite biosynthetic process"/>
    <property type="evidence" value="ECO:0007669"/>
    <property type="project" value="TreeGrafter"/>
</dbReference>
<dbReference type="Gene3D" id="1.10.1200.10">
    <property type="entry name" value="ACP-like"/>
    <property type="match status" value="1"/>
</dbReference>
<keyword evidence="3" id="KW-0597">Phosphoprotein</keyword>
<dbReference type="InterPro" id="IPR042099">
    <property type="entry name" value="ANL_N_sf"/>
</dbReference>
<dbReference type="InterPro" id="IPR009081">
    <property type="entry name" value="PP-bd_ACP"/>
</dbReference>
<dbReference type="PROSITE" id="PS50075">
    <property type="entry name" value="CARRIER"/>
    <property type="match status" value="2"/>
</dbReference>
<dbReference type="SUPFAM" id="SSF47336">
    <property type="entry name" value="ACP-like"/>
    <property type="match status" value="2"/>
</dbReference>
<dbReference type="PANTHER" id="PTHR45527:SF1">
    <property type="entry name" value="FATTY ACID SYNTHASE"/>
    <property type="match status" value="1"/>
</dbReference>
<dbReference type="Gene3D" id="3.40.50.12780">
    <property type="entry name" value="N-terminal domain of ligase-like"/>
    <property type="match status" value="2"/>
</dbReference>
<dbReference type="GO" id="GO:0072330">
    <property type="term" value="P:monocarboxylic acid biosynthetic process"/>
    <property type="evidence" value="ECO:0007669"/>
    <property type="project" value="UniProtKB-ARBA"/>
</dbReference>
<keyword evidence="2" id="KW-0596">Phosphopantetheine</keyword>
<feature type="domain" description="Carrier" evidence="4">
    <location>
        <begin position="2033"/>
        <end position="2108"/>
    </location>
</feature>
<name>A0A5S3WMD5_9GAMM</name>
<dbReference type="Pfam" id="PF13193">
    <property type="entry name" value="AMP-binding_C"/>
    <property type="match status" value="2"/>
</dbReference>
<dbReference type="EMBL" id="PNCI01000026">
    <property type="protein sequence ID" value="TMP28323.1"/>
    <property type="molecule type" value="Genomic_DNA"/>
</dbReference>
<dbReference type="CDD" id="cd05930">
    <property type="entry name" value="A_NRPS"/>
    <property type="match status" value="1"/>
</dbReference>
<dbReference type="InterPro" id="IPR000873">
    <property type="entry name" value="AMP-dep_synth/lig_dom"/>
</dbReference>
<dbReference type="SUPFAM" id="SSF52777">
    <property type="entry name" value="CoA-dependent acyltransferases"/>
    <property type="match status" value="4"/>
</dbReference>
<dbReference type="NCBIfam" id="NF003417">
    <property type="entry name" value="PRK04813.1"/>
    <property type="match status" value="2"/>
</dbReference>
<dbReference type="PROSITE" id="PS00012">
    <property type="entry name" value="PHOSPHOPANTETHEINE"/>
    <property type="match status" value="2"/>
</dbReference>
<evidence type="ECO:0000256" key="3">
    <source>
        <dbReference type="ARBA" id="ARBA00022553"/>
    </source>
</evidence>
<dbReference type="SMART" id="SM00823">
    <property type="entry name" value="PKS_PP"/>
    <property type="match status" value="2"/>
</dbReference>
<dbReference type="GO" id="GO:0003824">
    <property type="term" value="F:catalytic activity"/>
    <property type="evidence" value="ECO:0007669"/>
    <property type="project" value="InterPro"/>
</dbReference>
<dbReference type="Pfam" id="PF00668">
    <property type="entry name" value="Condensation"/>
    <property type="match status" value="2"/>
</dbReference>
<dbReference type="Pfam" id="PF00550">
    <property type="entry name" value="PP-binding"/>
    <property type="match status" value="2"/>
</dbReference>
<evidence type="ECO:0000313" key="5">
    <source>
        <dbReference type="EMBL" id="TMP28323.1"/>
    </source>
</evidence>
<evidence type="ECO:0000256" key="1">
    <source>
        <dbReference type="ARBA" id="ARBA00001957"/>
    </source>
</evidence>
<evidence type="ECO:0000256" key="2">
    <source>
        <dbReference type="ARBA" id="ARBA00022450"/>
    </source>
</evidence>
<dbReference type="Proteomes" id="UP000310249">
    <property type="component" value="Unassembled WGS sequence"/>
</dbReference>
<gene>
    <name evidence="5" type="ORF">CWB99_12070</name>
</gene>
<comment type="cofactor">
    <cofactor evidence="1">
        <name>pantetheine 4'-phosphate</name>
        <dbReference type="ChEBI" id="CHEBI:47942"/>
    </cofactor>
</comment>
<dbReference type="InterPro" id="IPR023213">
    <property type="entry name" value="CAT-like_dom_sf"/>
</dbReference>
<accession>A0A5S3WMD5</accession>
<dbReference type="Gene3D" id="3.30.559.30">
    <property type="entry name" value="Nonribosomal peptide synthetase, condensation domain"/>
    <property type="match status" value="2"/>
</dbReference>
<dbReference type="InterPro" id="IPR006162">
    <property type="entry name" value="Ppantetheine_attach_site"/>
</dbReference>
<dbReference type="InterPro" id="IPR029058">
    <property type="entry name" value="AB_hydrolase_fold"/>
</dbReference>
<dbReference type="Pfam" id="PF00501">
    <property type="entry name" value="AMP-binding"/>
    <property type="match status" value="2"/>
</dbReference>
<dbReference type="RefSeq" id="WP_138553218.1">
    <property type="nucleotide sequence ID" value="NZ_PNCH01000066.1"/>
</dbReference>
<organism evidence="5 6">
    <name type="scientific">Pseudoalteromonas rubra</name>
    <dbReference type="NCBI Taxonomy" id="43658"/>
    <lineage>
        <taxon>Bacteria</taxon>
        <taxon>Pseudomonadati</taxon>
        <taxon>Pseudomonadota</taxon>
        <taxon>Gammaproteobacteria</taxon>
        <taxon>Alteromonadales</taxon>
        <taxon>Pseudoalteromonadaceae</taxon>
        <taxon>Pseudoalteromonas</taxon>
    </lineage>
</organism>
<dbReference type="InterPro" id="IPR025110">
    <property type="entry name" value="AMP-bd_C"/>
</dbReference>
<reference evidence="6" key="2">
    <citation type="submission" date="2019-06" db="EMBL/GenBank/DDBJ databases">
        <title>Co-occurence of chitin degradation, pigmentation and bioactivity in marine Pseudoalteromonas.</title>
        <authorList>
            <person name="Sonnenschein E.C."/>
            <person name="Bech P.K."/>
        </authorList>
    </citation>
    <scope>NUCLEOTIDE SEQUENCE [LARGE SCALE GENOMIC DNA]</scope>
    <source>
        <strain evidence="6">S2676</strain>
    </source>
</reference>
<dbReference type="CDD" id="cd19531">
    <property type="entry name" value="LCL_NRPS-like"/>
    <property type="match status" value="1"/>
</dbReference>
<dbReference type="InterPro" id="IPR020806">
    <property type="entry name" value="PKS_PP-bd"/>
</dbReference>
<dbReference type="GO" id="GO:0005737">
    <property type="term" value="C:cytoplasm"/>
    <property type="evidence" value="ECO:0007669"/>
    <property type="project" value="TreeGrafter"/>
</dbReference>
<proteinExistence type="predicted"/>
<sequence length="2146" mass="238844">MSSVKEIQAVYPLSATQRGMLFYLVNATESDENYREQLNLIVAKETRIEILQQAWQAVIDHNPVLRSVYSWENKSQPLQAVLGQYTLPWHQHDFSAMSEQQAEQSVLDNSAQSRCKPLELGKVPPVWVDYYLLPEHNLMTFNFTHLQLDGWSMALITNQLELAVSQLLQGSAVTLPQGGQYKDYVKWLLAQDTKQSLGHWYTHLGEPQASAPLKLQGFAAEQVSQQNSQAKLGFSEQEFSTLNDFCQRQGVTLNALMLGAFGLFEAQVSRREDAVIGSVVAGRPHQVPNMESIAGFFSNALPIRIDAQHNSDFTSWLKQFQSTLVASWDHAHVSLEQIKQAVKMPITEHLFSTLFIFQNFPKRLVNDEQSDAQQAPMQQVVGYEQSHYPLTLYVMASGALSVHASYQSKHYSAAHIQALLDFYKTFLLNCVEQAQQSLTQLDPYSQHVLTAMPAADFSTQWDNNHLHGHLAKLGEPGESIAIVDAELSVSYRELNTLINGCAQQLQAQGITAGQRVAIALDRGLPFIVATLATLRIGASYIPLDPKMPASRQAFICDDAKPALLITRVAVDSQLPCLSAEQVTSIHADTLLAADVEDTAEAYVIYTSGSTGNPKGVSVPRSALLNHTLSAIECYEITPQSSALQFASVSFDTAVEEIYPTLFAGAKLVLRNDAIMADPQAFIDFIAAHNLSILNFPTAFFIAWSNTLEQPLPASVKTVIVGGEELTQQSFSAWHAFCQQHQLNIDLFNTYGPTEATVVTTRIKLDESHLTLARLPIGRAIDNAACHILSQSLHCLPEGFLGEIAISGAGLAREYLNQRELTDAAFVAHPQLGRCYLSGDLGYIKQGVLYYAGRKDHQVKIRGYRVELGEIEHALAQLEDISEVVLVVVDNDQGAQELAAYYTAAVECDSAALRDALTERLPDYMVPSHWMQLPHIPKTITGKYDRKKLPALERKVVTIDFEDHYLNSLAVIWQQLLSPETLSEDSHFFRLGGHSILTIKLLAKIKDVFRVKLNFSEIFDYPTLAAQAQLIAQKARNSESSQQLLPSLTHRPELDRYPLSFQQERVWFLQQLQKTNTAYNFQMTFYLDGPLNITYLEETLEEIVARHALWFSTFHDDDGVPYQRIESPFKVDLTPLDMSHLSEEQQRAELDELLPKLTQKPFDITQLPLIRWKLIKLAEDSHCLLQVEHHLIHDGWSVGIFTKELHAIYEAKLAGKAHSMAPLKFTYADFCLWQREVMSGAYYEEMEQYWLDKLADLPPALELPYDYPRPLEPSFRGDSLMFNLDFELYESLRTFARENGFTLYMTMIAAYYVLLHKYSGQTDINIGAGTASRTAPELHPIMGMMVNSIVLRTSLEGNPSFLELLQRVRKTCLDAYAYQDMPFEQLVQKLSPERMGQANPLFQTMFSFHDAEVPEPDFGGLQVNGLVNTNKSAKLDLNIIVAPHAEQRVGQTTSRRAAAVMTWEYSTDLFAKETMQEMVANFMHLLANLTQNPDQPIDQLTAINASSASQLLMNEDELASQLSPSVATLFDHQVAQYPNNTAVIDADSTEYSYLALQQRSASIAAALQAQVTAGDTLGLVLKPGFELYAAMLAAARLGASYMPIDLDSGEIRTQTMLDDLAQLNASPVIVTDQQALTLAERFNLVHVSEIADMSDAPLLDLGTQDLAAYIMYTSGSTGKPKGVRIPQAGILRLVEQPDFIALGSEDVWLQHSSQYFDASTLEIYAPLLNGGTLVVPAQKRLSLAQYQDYLNTHNISHMWLTAGLFHQLAEAQQTALPASLRYLLAGGDVLSRDKVQKFVEHNPHCILINGYGPTENTTFSYCQQLTADVLEATALSRSVPIGTAIKGSEGFVLDAQGQCVPQGGIGELYLAGLGLSQGYLDNELNAQRFVTHTFKLHGIERTVRLYRSGDMVRENAQGQLEFIGRNDNQVKVRGFRVELNEIEEVIGQHPDVQAVCVAVTGEDNQHLAAYYQADKNLDDALLDHCQSALMGFQIPDFFVKAEQFPLTSNGKLDRNAIIEANPIDVRSKLAQFVAPQTEREQTLCAIFAQALGLEQVGCNDNFFMLGGHSLVAVKVIANIEELLQAHLTLVDLFTAPTVAQLVRKLDEQQRAPQAVDPAHAPEQAEIDEQLSDQELDALLAAMDGEES</sequence>
<dbReference type="Gene3D" id="3.30.559.10">
    <property type="entry name" value="Chloramphenicol acetyltransferase-like domain"/>
    <property type="match status" value="2"/>
</dbReference>
<feature type="domain" description="Carrier" evidence="4">
    <location>
        <begin position="959"/>
        <end position="1034"/>
    </location>
</feature>
<protein>
    <recommendedName>
        <fullName evidence="4">Carrier domain-containing protein</fullName>
    </recommendedName>
</protein>
<dbReference type="FunFam" id="1.10.1200.10:FF:000016">
    <property type="entry name" value="Non-ribosomal peptide synthase"/>
    <property type="match status" value="1"/>
</dbReference>
<dbReference type="InterPro" id="IPR045851">
    <property type="entry name" value="AMP-bd_C_sf"/>
</dbReference>
<dbReference type="InterPro" id="IPR001242">
    <property type="entry name" value="Condensation_dom"/>
</dbReference>
<dbReference type="InterPro" id="IPR010071">
    <property type="entry name" value="AA_adenyl_dom"/>
</dbReference>
<dbReference type="Gene3D" id="3.30.300.30">
    <property type="match status" value="2"/>
</dbReference>
<dbReference type="InterPro" id="IPR020845">
    <property type="entry name" value="AMP-binding_CS"/>
</dbReference>
<dbReference type="PROSITE" id="PS00455">
    <property type="entry name" value="AMP_BINDING"/>
    <property type="match status" value="2"/>
</dbReference>
<reference evidence="5 6" key="1">
    <citation type="submission" date="2018-01" db="EMBL/GenBank/DDBJ databases">
        <authorList>
            <person name="Paulsen S."/>
            <person name="Gram L.K."/>
        </authorList>
    </citation>
    <scope>NUCLEOTIDE SEQUENCE [LARGE SCALE GENOMIC DNA]</scope>
    <source>
        <strain evidence="5 6">S2676</strain>
    </source>
</reference>
<dbReference type="GO" id="GO:0043041">
    <property type="term" value="P:amino acid activation for nonribosomal peptide biosynthetic process"/>
    <property type="evidence" value="ECO:0007669"/>
    <property type="project" value="TreeGrafter"/>
</dbReference>
<dbReference type="GO" id="GO:0031177">
    <property type="term" value="F:phosphopantetheine binding"/>
    <property type="evidence" value="ECO:0007669"/>
    <property type="project" value="InterPro"/>
</dbReference>
<dbReference type="SUPFAM" id="SSF56801">
    <property type="entry name" value="Acetyl-CoA synthetase-like"/>
    <property type="match status" value="2"/>
</dbReference>
<dbReference type="OrthoDB" id="9757559at2"/>
<dbReference type="PANTHER" id="PTHR45527">
    <property type="entry name" value="NONRIBOSOMAL PEPTIDE SYNTHETASE"/>
    <property type="match status" value="1"/>
</dbReference>